<sequence length="138" mass="15572">MIPIPLDEEVIRSHCGRIVCAVTHDGRQFIGRLSLCRDGKIILNEEEVPEEVVPIFEEECEPKKKPHKRQVKRVKRPCKPVKPVKRPCKPCSGKKSKVTSLQPYGAPASYPGPHQGLYSRGRIELDLTLIALLFLLLV</sequence>
<name>A0A3A3GB41_PANTH</name>
<dbReference type="EMBL" id="QYZD01000032">
    <property type="protein sequence ID" value="RJG20660.1"/>
    <property type="molecule type" value="Genomic_DNA"/>
</dbReference>
<evidence type="ECO:0000313" key="2">
    <source>
        <dbReference type="EMBL" id="RJG20660.1"/>
    </source>
</evidence>
<dbReference type="RefSeq" id="WP_119795921.1">
    <property type="nucleotide sequence ID" value="NZ_QYZD01000032.1"/>
</dbReference>
<protein>
    <submittedName>
        <fullName evidence="2">Uncharacterized protein</fullName>
    </submittedName>
</protein>
<reference evidence="2 3" key="1">
    <citation type="submission" date="2018-09" db="EMBL/GenBank/DDBJ databases">
        <title>Paenibacillus SK2017-BO5.</title>
        <authorList>
            <person name="Piskunova J.V."/>
            <person name="Dubiley S.A."/>
            <person name="Severinov K.V."/>
        </authorList>
    </citation>
    <scope>NUCLEOTIDE SEQUENCE [LARGE SCALE GENOMIC DNA]</scope>
    <source>
        <strain evidence="2 3">BO5</strain>
    </source>
</reference>
<gene>
    <name evidence="2" type="ORF">DQX05_24175</name>
</gene>
<dbReference type="Proteomes" id="UP000266177">
    <property type="component" value="Unassembled WGS sequence"/>
</dbReference>
<dbReference type="OrthoDB" id="2639081at2"/>
<evidence type="ECO:0000256" key="1">
    <source>
        <dbReference type="SAM" id="MobiDB-lite"/>
    </source>
</evidence>
<accession>A0A3A3GB41</accession>
<organism evidence="2 3">
    <name type="scientific">Paenibacillus thiaminolyticus</name>
    <name type="common">Bacillus thiaminolyticus</name>
    <dbReference type="NCBI Taxonomy" id="49283"/>
    <lineage>
        <taxon>Bacteria</taxon>
        <taxon>Bacillati</taxon>
        <taxon>Bacillota</taxon>
        <taxon>Bacilli</taxon>
        <taxon>Bacillales</taxon>
        <taxon>Paenibacillaceae</taxon>
        <taxon>Paenibacillus</taxon>
    </lineage>
</organism>
<dbReference type="AlphaFoldDB" id="A0A3A3GB41"/>
<feature type="compositionally biased region" description="Basic residues" evidence="1">
    <location>
        <begin position="67"/>
        <end position="97"/>
    </location>
</feature>
<evidence type="ECO:0000313" key="3">
    <source>
        <dbReference type="Proteomes" id="UP000266177"/>
    </source>
</evidence>
<comment type="caution">
    <text evidence="2">The sequence shown here is derived from an EMBL/GenBank/DDBJ whole genome shotgun (WGS) entry which is preliminary data.</text>
</comment>
<proteinExistence type="predicted"/>
<feature type="region of interest" description="Disordered" evidence="1">
    <location>
        <begin position="67"/>
        <end position="107"/>
    </location>
</feature>